<organism evidence="3 4">
    <name type="scientific">Adineta ricciae</name>
    <name type="common">Rotifer</name>
    <dbReference type="NCBI Taxonomy" id="249248"/>
    <lineage>
        <taxon>Eukaryota</taxon>
        <taxon>Metazoa</taxon>
        <taxon>Spiralia</taxon>
        <taxon>Gnathifera</taxon>
        <taxon>Rotifera</taxon>
        <taxon>Eurotatoria</taxon>
        <taxon>Bdelloidea</taxon>
        <taxon>Adinetida</taxon>
        <taxon>Adinetidae</taxon>
        <taxon>Adineta</taxon>
    </lineage>
</organism>
<evidence type="ECO:0000313" key="2">
    <source>
        <dbReference type="EMBL" id="CAF1541292.1"/>
    </source>
</evidence>
<dbReference type="Proteomes" id="UP000663852">
    <property type="component" value="Unassembled WGS sequence"/>
</dbReference>
<evidence type="ECO:0000313" key="4">
    <source>
        <dbReference type="Proteomes" id="UP000663828"/>
    </source>
</evidence>
<dbReference type="AlphaFoldDB" id="A0A815XHY2"/>
<name>A0A815XHY2_ADIRI</name>
<dbReference type="EMBL" id="CAJNOJ010001073">
    <property type="protein sequence ID" value="CAF1541292.1"/>
    <property type="molecule type" value="Genomic_DNA"/>
</dbReference>
<accession>A0A815XHY2</accession>
<dbReference type="Proteomes" id="UP000663828">
    <property type="component" value="Unassembled WGS sequence"/>
</dbReference>
<protein>
    <submittedName>
        <fullName evidence="3">Uncharacterized protein</fullName>
    </submittedName>
</protein>
<proteinExistence type="predicted"/>
<dbReference type="EMBL" id="CAJNOR010005344">
    <property type="protein sequence ID" value="CAF1558055.1"/>
    <property type="molecule type" value="Genomic_DNA"/>
</dbReference>
<feature type="region of interest" description="Disordered" evidence="1">
    <location>
        <begin position="1"/>
        <end position="26"/>
    </location>
</feature>
<evidence type="ECO:0000256" key="1">
    <source>
        <dbReference type="SAM" id="MobiDB-lite"/>
    </source>
</evidence>
<reference evidence="3" key="1">
    <citation type="submission" date="2021-02" db="EMBL/GenBank/DDBJ databases">
        <authorList>
            <person name="Nowell W R."/>
        </authorList>
    </citation>
    <scope>NUCLEOTIDE SEQUENCE</scope>
</reference>
<keyword evidence="4" id="KW-1185">Reference proteome</keyword>
<gene>
    <name evidence="2" type="ORF">EDS130_LOCUS45337</name>
    <name evidence="3" type="ORF">XAT740_LOCUS43403</name>
</gene>
<sequence length="106" mass="11335">MTSTIPAHSHIVNDPGHNHGGSTDSSTTSYLSYSGTAVSFYLYSGSYVSASTHSHSIQTDYTNIILEANGSHTHTINGTTGSTGMGQPFNIMPPYQTVHYIIRANL</sequence>
<comment type="caution">
    <text evidence="3">The sequence shown here is derived from an EMBL/GenBank/DDBJ whole genome shotgun (WGS) entry which is preliminary data.</text>
</comment>
<evidence type="ECO:0000313" key="3">
    <source>
        <dbReference type="EMBL" id="CAF1558055.1"/>
    </source>
</evidence>